<dbReference type="SUPFAM" id="SSF46894">
    <property type="entry name" value="C-terminal effector domain of the bipartite response regulators"/>
    <property type="match status" value="1"/>
</dbReference>
<organism evidence="5 6">
    <name type="scientific">Nesterenkonia aurantiaca</name>
    <dbReference type="NCBI Taxonomy" id="1436010"/>
    <lineage>
        <taxon>Bacteria</taxon>
        <taxon>Bacillati</taxon>
        <taxon>Actinomycetota</taxon>
        <taxon>Actinomycetes</taxon>
        <taxon>Micrococcales</taxon>
        <taxon>Micrococcaceae</taxon>
        <taxon>Nesterenkonia</taxon>
    </lineage>
</organism>
<feature type="domain" description="HTH luxR-type" evidence="4">
    <location>
        <begin position="965"/>
        <end position="1028"/>
    </location>
</feature>
<dbReference type="Pfam" id="PF00196">
    <property type="entry name" value="GerE"/>
    <property type="match status" value="1"/>
</dbReference>
<dbReference type="Gene3D" id="1.10.10.10">
    <property type="entry name" value="Winged helix-like DNA-binding domain superfamily/Winged helix DNA-binding domain"/>
    <property type="match status" value="1"/>
</dbReference>
<feature type="compositionally biased region" description="Low complexity" evidence="3">
    <location>
        <begin position="885"/>
        <end position="894"/>
    </location>
</feature>
<proteinExistence type="predicted"/>
<dbReference type="Proteomes" id="UP000294506">
    <property type="component" value="Unassembled WGS sequence"/>
</dbReference>
<dbReference type="InterPro" id="IPR036388">
    <property type="entry name" value="WH-like_DNA-bd_sf"/>
</dbReference>
<dbReference type="SUPFAM" id="SSF52540">
    <property type="entry name" value="P-loop containing nucleoside triphosphate hydrolases"/>
    <property type="match status" value="1"/>
</dbReference>
<dbReference type="CDD" id="cd06170">
    <property type="entry name" value="LuxR_C_like"/>
    <property type="match status" value="1"/>
</dbReference>
<keyword evidence="2" id="KW-0067">ATP-binding</keyword>
<dbReference type="EMBL" id="SOAN01000005">
    <property type="protein sequence ID" value="TDS85791.1"/>
    <property type="molecule type" value="Genomic_DNA"/>
</dbReference>
<evidence type="ECO:0000313" key="5">
    <source>
        <dbReference type="EMBL" id="TDS85791.1"/>
    </source>
</evidence>
<name>A0A4R7G3H7_9MICC</name>
<keyword evidence="6" id="KW-1185">Reference proteome</keyword>
<evidence type="ECO:0000256" key="2">
    <source>
        <dbReference type="ARBA" id="ARBA00022840"/>
    </source>
</evidence>
<dbReference type="PROSITE" id="PS00622">
    <property type="entry name" value="HTH_LUXR_1"/>
    <property type="match status" value="1"/>
</dbReference>
<sequence length="1028" mass="110312">MHPSDPFVGRREEIELIRRAADRAQMGKAQFVVIEGFTGSGKTRLVHQAMEPYSEWNERTILLDESFSRRARSGIRHLLGTGFTGPTELEDLLSSGFDAAQNLQRPYLMSVKNLHLVDEVSAEALWHGLSILQNGPVLVVLSTQGSVRPEVQRLIRLAQASPRGTYIGLQPLPLREVGELLEAYAELPIATSVAAQVLRETDGYPGLVEQVGRWLRRVPAGTRSIDQALAATVRSSDYSGMHRDVMTQMSGLNEHDRRAVALLAAADTALSRPQLESALGAAVDPAALLGTALLSWEELTGRYAVPRRSLSRAVLSGTTEVEQAQLLLTLAGVLEGEESVRHLAEALRRDPSLGGREEVIAALHGYARQAARRQDFHEAFDHVMAAVSMALEDVESLGLLAGLAVRTNRVSALLALEPAMRAMPESTGRSGILALIMLEHSDVDAALQELESVTASPDRGLPVYAEAVIEVNARLYAVSRRRRVAALATRVSATLGEILSRADGLELVGDVWDLGQLQGLEALNQLWVELSAEDPGDAVAMIDHVSAALGQLRGRAGVERFEGAMHAVRGGLHRQVGQMDRAYRDLSVAAAQDGTSSYVMYARSQLALLLFSSAYWEEAQQMADRAAGEGLARGENAVSHVACAVSAVVPAARGEIQKVRQRLNVLHESHFAKGPLATGTIDWVEASLAASQGDFRGVARNLLSMRNDGTAWWAMEPQAVSMLARALHASGWSAMLPALLRSAEGESGVADFQHHLTTPFLRAFVRWGAGAPVEAMNSFLEVLRGYDAAEAIRPTQPPGEGGGFRIFRAMLSIDIATLVTAYPQELTRHRATALELAVWAASVLQSCGADAQLERVNQLMEALRPRLLDKPPRSFGAPAAGGPGTAAVAFGPAGSEEPPAKDPAGARSDIAGSAAPATWPATAASGGGATGATPPVRPRRAEARRVARAPTDPVAPSEPALSLRAEQALRGLSRRERQVSLLVSEGMTNREIAGQLVLSVRTVEYHVANAMTKLEIHSRRDLRGIIGR</sequence>
<evidence type="ECO:0000313" key="6">
    <source>
        <dbReference type="Proteomes" id="UP000294506"/>
    </source>
</evidence>
<dbReference type="GO" id="GO:0003677">
    <property type="term" value="F:DNA binding"/>
    <property type="evidence" value="ECO:0007669"/>
    <property type="project" value="InterPro"/>
</dbReference>
<keyword evidence="1" id="KW-0547">Nucleotide-binding</keyword>
<reference evidence="5 6" key="1">
    <citation type="submission" date="2019-03" db="EMBL/GenBank/DDBJ databases">
        <title>Genomic Encyclopedia of Type Strains, Phase III (KMG-III): the genomes of soil and plant-associated and newly described type strains.</title>
        <authorList>
            <person name="Whitman W."/>
        </authorList>
    </citation>
    <scope>NUCLEOTIDE SEQUENCE [LARGE SCALE GENOMIC DNA]</scope>
    <source>
        <strain evidence="5 6">DSM 27373</strain>
    </source>
</reference>
<dbReference type="GO" id="GO:0006355">
    <property type="term" value="P:regulation of DNA-templated transcription"/>
    <property type="evidence" value="ECO:0007669"/>
    <property type="project" value="InterPro"/>
</dbReference>
<dbReference type="GO" id="GO:0005737">
    <property type="term" value="C:cytoplasm"/>
    <property type="evidence" value="ECO:0007669"/>
    <property type="project" value="TreeGrafter"/>
</dbReference>
<feature type="compositionally biased region" description="Low complexity" evidence="3">
    <location>
        <begin position="911"/>
        <end position="924"/>
    </location>
</feature>
<dbReference type="RefSeq" id="WP_133726203.1">
    <property type="nucleotide sequence ID" value="NZ_SOAN01000005.1"/>
</dbReference>
<dbReference type="InterPro" id="IPR027417">
    <property type="entry name" value="P-loop_NTPase"/>
</dbReference>
<dbReference type="AlphaFoldDB" id="A0A4R7G3H7"/>
<dbReference type="PROSITE" id="PS50043">
    <property type="entry name" value="HTH_LUXR_2"/>
    <property type="match status" value="1"/>
</dbReference>
<dbReference type="Gene3D" id="3.40.50.300">
    <property type="entry name" value="P-loop containing nucleotide triphosphate hydrolases"/>
    <property type="match status" value="1"/>
</dbReference>
<dbReference type="PANTHER" id="PTHR16305">
    <property type="entry name" value="TESTICULAR SOLUBLE ADENYLYL CYCLASE"/>
    <property type="match status" value="1"/>
</dbReference>
<accession>A0A4R7G3H7</accession>
<dbReference type="InterPro" id="IPR041664">
    <property type="entry name" value="AAA_16"/>
</dbReference>
<protein>
    <submittedName>
        <fullName evidence="5">AAA ATPase-like protein</fullName>
    </submittedName>
</protein>
<dbReference type="SMART" id="SM00421">
    <property type="entry name" value="HTH_LUXR"/>
    <property type="match status" value="1"/>
</dbReference>
<dbReference type="PRINTS" id="PR00038">
    <property type="entry name" value="HTHLUXR"/>
</dbReference>
<evidence type="ECO:0000256" key="1">
    <source>
        <dbReference type="ARBA" id="ARBA00022741"/>
    </source>
</evidence>
<evidence type="ECO:0000259" key="4">
    <source>
        <dbReference type="PROSITE" id="PS50043"/>
    </source>
</evidence>
<dbReference type="GO" id="GO:0004016">
    <property type="term" value="F:adenylate cyclase activity"/>
    <property type="evidence" value="ECO:0007669"/>
    <property type="project" value="TreeGrafter"/>
</dbReference>
<dbReference type="Pfam" id="PF13191">
    <property type="entry name" value="AAA_16"/>
    <property type="match status" value="1"/>
</dbReference>
<dbReference type="InterPro" id="IPR016032">
    <property type="entry name" value="Sig_transdc_resp-reg_C-effctor"/>
</dbReference>
<dbReference type="GO" id="GO:0005524">
    <property type="term" value="F:ATP binding"/>
    <property type="evidence" value="ECO:0007669"/>
    <property type="project" value="UniProtKB-KW"/>
</dbReference>
<gene>
    <name evidence="5" type="ORF">EV640_105134</name>
</gene>
<dbReference type="PANTHER" id="PTHR16305:SF28">
    <property type="entry name" value="GUANYLATE CYCLASE DOMAIN-CONTAINING PROTEIN"/>
    <property type="match status" value="1"/>
</dbReference>
<evidence type="ECO:0000256" key="3">
    <source>
        <dbReference type="SAM" id="MobiDB-lite"/>
    </source>
</evidence>
<feature type="region of interest" description="Disordered" evidence="3">
    <location>
        <begin position="868"/>
        <end position="959"/>
    </location>
</feature>
<dbReference type="InterPro" id="IPR000792">
    <property type="entry name" value="Tscrpt_reg_LuxR_C"/>
</dbReference>
<comment type="caution">
    <text evidence="5">The sequence shown here is derived from an EMBL/GenBank/DDBJ whole genome shotgun (WGS) entry which is preliminary data.</text>
</comment>